<accession>A0A813QVD4</accession>
<organism evidence="1 2">
    <name type="scientific">Brachionus calyciflorus</name>
    <dbReference type="NCBI Taxonomy" id="104777"/>
    <lineage>
        <taxon>Eukaryota</taxon>
        <taxon>Metazoa</taxon>
        <taxon>Spiralia</taxon>
        <taxon>Gnathifera</taxon>
        <taxon>Rotifera</taxon>
        <taxon>Eurotatoria</taxon>
        <taxon>Monogononta</taxon>
        <taxon>Pseudotrocha</taxon>
        <taxon>Ploima</taxon>
        <taxon>Brachionidae</taxon>
        <taxon>Brachionus</taxon>
    </lineage>
</organism>
<comment type="caution">
    <text evidence="1">The sequence shown here is derived from an EMBL/GenBank/DDBJ whole genome shotgun (WGS) entry which is preliminary data.</text>
</comment>
<evidence type="ECO:0000313" key="2">
    <source>
        <dbReference type="Proteomes" id="UP000663879"/>
    </source>
</evidence>
<gene>
    <name evidence="1" type="ORF">OXX778_LOCUS5012</name>
</gene>
<proteinExistence type="predicted"/>
<dbReference type="Proteomes" id="UP000663879">
    <property type="component" value="Unassembled WGS sequence"/>
</dbReference>
<evidence type="ECO:0000313" key="1">
    <source>
        <dbReference type="EMBL" id="CAF0772224.1"/>
    </source>
</evidence>
<sequence length="121" mass="14208">MSYSNNEDIKINFSNIDELVQKIRNEVDNIRFGSEEAATYHLMKHPVQQQKAFLEKAHNLILNGKYDLKNYPEKEFEIEFMVKLDDKKYSSCCLKVFGEKIILATYIPVRKIPKKVPDPLK</sequence>
<reference evidence="1" key="1">
    <citation type="submission" date="2021-02" db="EMBL/GenBank/DDBJ databases">
        <authorList>
            <person name="Nowell W R."/>
        </authorList>
    </citation>
    <scope>NUCLEOTIDE SEQUENCE</scope>
    <source>
        <strain evidence="1">Ploen Becks lab</strain>
    </source>
</reference>
<name>A0A813QVD4_9BILA</name>
<dbReference type="EMBL" id="CAJNOC010000524">
    <property type="protein sequence ID" value="CAF0772224.1"/>
    <property type="molecule type" value="Genomic_DNA"/>
</dbReference>
<protein>
    <submittedName>
        <fullName evidence="1">Uncharacterized protein</fullName>
    </submittedName>
</protein>
<dbReference type="AlphaFoldDB" id="A0A813QVD4"/>
<keyword evidence="2" id="KW-1185">Reference proteome</keyword>